<keyword evidence="2" id="KW-1185">Reference proteome</keyword>
<organism evidence="1 2">
    <name type="scientific">Oncorhynchus tshawytscha</name>
    <name type="common">Chinook salmon</name>
    <name type="synonym">Salmo tshawytscha</name>
    <dbReference type="NCBI Taxonomy" id="74940"/>
    <lineage>
        <taxon>Eukaryota</taxon>
        <taxon>Metazoa</taxon>
        <taxon>Chordata</taxon>
        <taxon>Craniata</taxon>
        <taxon>Vertebrata</taxon>
        <taxon>Euteleostomi</taxon>
        <taxon>Actinopterygii</taxon>
        <taxon>Neopterygii</taxon>
        <taxon>Teleostei</taxon>
        <taxon>Protacanthopterygii</taxon>
        <taxon>Salmoniformes</taxon>
        <taxon>Salmonidae</taxon>
        <taxon>Salmoninae</taxon>
        <taxon>Oncorhynchus</taxon>
    </lineage>
</organism>
<name>A0AAZ3PNU1_ONCTS</name>
<dbReference type="Proteomes" id="UP000694402">
    <property type="component" value="Unassembled WGS sequence"/>
</dbReference>
<dbReference type="GeneTree" id="ENSGT00390000012436"/>
<reference evidence="1" key="2">
    <citation type="submission" date="2025-08" db="UniProtKB">
        <authorList>
            <consortium name="Ensembl"/>
        </authorList>
    </citation>
    <scope>IDENTIFICATION</scope>
</reference>
<accession>A0AAZ3PNU1</accession>
<reference evidence="2" key="1">
    <citation type="journal article" date="2018" name="PLoS ONE">
        <title>Chinook salmon (Oncorhynchus tshawytscha) genome and transcriptome.</title>
        <authorList>
            <person name="Christensen K.A."/>
            <person name="Leong J.S."/>
            <person name="Sakhrani D."/>
            <person name="Biagi C.A."/>
            <person name="Minkley D.R."/>
            <person name="Withler R.E."/>
            <person name="Rondeau E.B."/>
            <person name="Koop B.F."/>
            <person name="Devlin R.H."/>
        </authorList>
    </citation>
    <scope>NUCLEOTIDE SEQUENCE [LARGE SCALE GENOMIC DNA]</scope>
</reference>
<protein>
    <submittedName>
        <fullName evidence="1">HMG box domain containing 4a</fullName>
    </submittedName>
</protein>
<dbReference type="InterPro" id="IPR042477">
    <property type="entry name" value="HMGXB4"/>
</dbReference>
<dbReference type="AlphaFoldDB" id="A0AAZ3PNU1"/>
<evidence type="ECO:0000313" key="2">
    <source>
        <dbReference type="Proteomes" id="UP000694402"/>
    </source>
</evidence>
<dbReference type="PANTHER" id="PTHR46584">
    <property type="entry name" value="HMG DOMAIN-CONTAINING PROTEIN 4"/>
    <property type="match status" value="1"/>
</dbReference>
<reference evidence="1" key="3">
    <citation type="submission" date="2025-09" db="UniProtKB">
        <authorList>
            <consortium name="Ensembl"/>
        </authorList>
    </citation>
    <scope>IDENTIFICATION</scope>
</reference>
<sequence length="80" mass="9187">MAFEEIKKKGVVGEVGLVAGRSQREKRRSYKDLLREEEEIRPKADSEPFLLGEDSHKKKKKNTVKTTITEVKEEGILLCQ</sequence>
<dbReference type="Ensembl" id="ENSOTST00005168762.1">
    <property type="protein sequence ID" value="ENSOTSP00005118301.1"/>
    <property type="gene ID" value="ENSOTSG00005062326.1"/>
</dbReference>
<proteinExistence type="predicted"/>
<evidence type="ECO:0000313" key="1">
    <source>
        <dbReference type="Ensembl" id="ENSOTSP00005118301.1"/>
    </source>
</evidence>
<dbReference type="PANTHER" id="PTHR46584:SF1">
    <property type="entry name" value="HMG DOMAIN-CONTAINING PROTEIN 4"/>
    <property type="match status" value="1"/>
</dbReference>